<keyword evidence="14" id="KW-0325">Glycoprotein</keyword>
<keyword evidence="12" id="KW-1015">Disulfide bond</keyword>
<dbReference type="InterPro" id="IPR013783">
    <property type="entry name" value="Ig-like_fold"/>
</dbReference>
<dbReference type="PROSITE" id="PS00109">
    <property type="entry name" value="PROTEIN_KINASE_TYR"/>
    <property type="match status" value="1"/>
</dbReference>
<evidence type="ECO:0000256" key="2">
    <source>
        <dbReference type="ARBA" id="ARBA00011902"/>
    </source>
</evidence>
<dbReference type="Pfam" id="PF08205">
    <property type="entry name" value="C2-set_2"/>
    <property type="match status" value="3"/>
</dbReference>
<dbReference type="PANTHER" id="PTHR24416">
    <property type="entry name" value="TYROSINE-PROTEIN KINASE RECEPTOR"/>
    <property type="match status" value="1"/>
</dbReference>
<feature type="domain" description="MAM" evidence="18">
    <location>
        <begin position="192"/>
        <end position="285"/>
    </location>
</feature>
<evidence type="ECO:0000259" key="19">
    <source>
        <dbReference type="PROSITE" id="PS50835"/>
    </source>
</evidence>
<dbReference type="GO" id="GO:0005524">
    <property type="term" value="F:ATP binding"/>
    <property type="evidence" value="ECO:0007669"/>
    <property type="project" value="UniProtKB-KW"/>
</dbReference>
<reference evidence="20" key="1">
    <citation type="submission" date="2022-11" db="UniProtKB">
        <authorList>
            <consortium name="EnsemblMetazoa"/>
        </authorList>
    </citation>
    <scope>IDENTIFICATION</scope>
</reference>
<feature type="domain" description="Ig-like" evidence="19">
    <location>
        <begin position="525"/>
        <end position="616"/>
    </location>
</feature>
<keyword evidence="7" id="KW-0418">Kinase</keyword>
<protein>
    <recommendedName>
        <fullName evidence="2">receptor protein-tyrosine kinase</fullName>
        <ecNumber evidence="2">2.7.10.1</ecNumber>
    </recommendedName>
</protein>
<dbReference type="SUPFAM" id="SSF56112">
    <property type="entry name" value="Protein kinase-like (PK-like)"/>
    <property type="match status" value="1"/>
</dbReference>
<evidence type="ECO:0000256" key="5">
    <source>
        <dbReference type="ARBA" id="ARBA00022729"/>
    </source>
</evidence>
<dbReference type="SUPFAM" id="SSF48726">
    <property type="entry name" value="Immunoglobulin"/>
    <property type="match status" value="4"/>
</dbReference>
<feature type="transmembrane region" description="Helical" evidence="16">
    <location>
        <begin position="639"/>
        <end position="665"/>
    </location>
</feature>
<feature type="domain" description="Ig-like" evidence="19">
    <location>
        <begin position="328"/>
        <end position="396"/>
    </location>
</feature>
<evidence type="ECO:0000256" key="10">
    <source>
        <dbReference type="ARBA" id="ARBA00023136"/>
    </source>
</evidence>
<dbReference type="SUPFAM" id="SSF49899">
    <property type="entry name" value="Concanavalin A-like lectins/glucanases"/>
    <property type="match status" value="1"/>
</dbReference>
<sequence length="1042" mass="114618">MVPDIKQEVELVWTLAGRRVKQVSNRSVDTINGLSVTSSIVVSPNGDIHGKTLHCETFNKDGELVDNMTVPIAVKVKPKSSLMSLTGPSGNKLRPGSTVNVVITISYTFTCETKDTWPEAGIQWYLGDTRRDTYRPTFTGSDELVTTRDRWAFTPTSESNGLELRCVASIEEPFEAQASLVVRLVVNTTVGFNCTFEEGWCGWKQSKQDRIDWRLQAGSTYPSSTGPDYDKTVGDYRGRYASFHPYYSSDGTNAVLISPAVVPSKEQIGNHAWCFSFWYNMYGSNMAIRVNGRLSDIAIDDVGSQVTTHIALFEWFGYDLSIGDIVYVSEGEHHRFTCMVPDLRTPVSLSWMLGGLEISPDKNNNLTESDGFTTSTSTVAITISESNHGELLQCMAFVAGIHPVVNIFITLDVKVKPKASNMMLYVANWTGSDASPGMDEGMLQYFKCEVVDIRPAASFEWFLDGASQRISSPPSGDDDWLVSDTWSFTPTRAHHGQEVKCVVNNTESEEPFPSKVLTVLVNGPPDILAITGSTIMTANKPSVLVCRAYMGYPDNWNLAWSNGDTPLPGTTTVSASCGSGFMFTSTLAFTPRREDNGNNITCSAQKTSWTRPTEMACFGPIDVQLATVAPSVVGKLTSWPFVTAISVLGILLFISVAIQAAGCFYRKQKKPRQKKEQNVSQSGAQARGPVRAIADTECYENVGIPMQTIRAVESDTVESTYGNVPDCRAAISRDQLTFLQELTQGTFGKVLLARAVGIEQRGLVTRVAVKTVKDESDPKEKENLIRELNSMKPLSGHANIVKLLGYCINEDPIYVIMEHVVNGNLKEILTDSRSEHVYDNLRGAVCASLTPKTLLSLARGVAEGMAYLASQGCLHKDLAARNVLVSEDMVGKISDFGFSSDVAEMRTYQRKSTGFSPLRWMALESVLDDVYTTESDVWSFGVLLWEIVTLGGHPYPTLSAKKVVSKVKSGYRMPRPDHCRMQLYQVMRACWSKNPAARPTFATVSEKLGGLLDKANECISLETCQKSVYKMSVTGGSDFEKI</sequence>
<evidence type="ECO:0000256" key="15">
    <source>
        <dbReference type="ARBA" id="ARBA00051243"/>
    </source>
</evidence>
<dbReference type="Gene3D" id="2.60.40.10">
    <property type="entry name" value="Immunoglobulins"/>
    <property type="match status" value="4"/>
</dbReference>
<name>A0A914AGL9_PATMI</name>
<keyword evidence="10 16" id="KW-0472">Membrane</keyword>
<dbReference type="InterPro" id="IPR007110">
    <property type="entry name" value="Ig-like_dom"/>
</dbReference>
<dbReference type="PANTHER" id="PTHR24416:SF611">
    <property type="entry name" value="TYROSINE-PROTEIN KINASE TRANSMEMBRANE RECEPTOR ROR"/>
    <property type="match status" value="1"/>
</dbReference>
<dbReference type="Gene3D" id="1.10.510.10">
    <property type="entry name" value="Transferase(Phosphotransferase) domain 1"/>
    <property type="match status" value="1"/>
</dbReference>
<evidence type="ECO:0000256" key="3">
    <source>
        <dbReference type="ARBA" id="ARBA00022679"/>
    </source>
</evidence>
<keyword evidence="4 16" id="KW-0812">Transmembrane</keyword>
<dbReference type="InterPro" id="IPR000719">
    <property type="entry name" value="Prot_kinase_dom"/>
</dbReference>
<dbReference type="Gene3D" id="3.30.200.20">
    <property type="entry name" value="Phosphorylase Kinase, domain 1"/>
    <property type="match status" value="1"/>
</dbReference>
<evidence type="ECO:0000256" key="7">
    <source>
        <dbReference type="ARBA" id="ARBA00022777"/>
    </source>
</evidence>
<keyword evidence="11" id="KW-0829">Tyrosine-protein kinase</keyword>
<dbReference type="SMART" id="SM00137">
    <property type="entry name" value="MAM"/>
    <property type="match status" value="1"/>
</dbReference>
<dbReference type="CDD" id="cd00192">
    <property type="entry name" value="PTKc"/>
    <property type="match status" value="1"/>
</dbReference>
<dbReference type="AlphaFoldDB" id="A0A914AGL9"/>
<dbReference type="InterPro" id="IPR036179">
    <property type="entry name" value="Ig-like_dom_sf"/>
</dbReference>
<evidence type="ECO:0000256" key="4">
    <source>
        <dbReference type="ARBA" id="ARBA00022692"/>
    </source>
</evidence>
<dbReference type="FunFam" id="1.10.510.10:FF:000190">
    <property type="entry name" value="Proto-oncogene tyrosine-protein kinase receptor Ret"/>
    <property type="match status" value="1"/>
</dbReference>
<evidence type="ECO:0000256" key="6">
    <source>
        <dbReference type="ARBA" id="ARBA00022741"/>
    </source>
</evidence>
<dbReference type="Gene3D" id="2.60.120.200">
    <property type="match status" value="1"/>
</dbReference>
<proteinExistence type="predicted"/>
<evidence type="ECO:0000256" key="14">
    <source>
        <dbReference type="ARBA" id="ARBA00023180"/>
    </source>
</evidence>
<dbReference type="PROSITE" id="PS50060">
    <property type="entry name" value="MAM_2"/>
    <property type="match status" value="1"/>
</dbReference>
<dbReference type="GO" id="GO:0004714">
    <property type="term" value="F:transmembrane receptor protein tyrosine kinase activity"/>
    <property type="evidence" value="ECO:0007669"/>
    <property type="project" value="UniProtKB-EC"/>
</dbReference>
<organism evidence="20 21">
    <name type="scientific">Patiria miniata</name>
    <name type="common">Bat star</name>
    <name type="synonym">Asterina miniata</name>
    <dbReference type="NCBI Taxonomy" id="46514"/>
    <lineage>
        <taxon>Eukaryota</taxon>
        <taxon>Metazoa</taxon>
        <taxon>Echinodermata</taxon>
        <taxon>Eleutherozoa</taxon>
        <taxon>Asterozoa</taxon>
        <taxon>Asteroidea</taxon>
        <taxon>Valvatacea</taxon>
        <taxon>Valvatida</taxon>
        <taxon>Asterinidae</taxon>
        <taxon>Patiria</taxon>
    </lineage>
</organism>
<feature type="domain" description="Protein kinase" evidence="17">
    <location>
        <begin position="736"/>
        <end position="1012"/>
    </location>
</feature>
<evidence type="ECO:0000256" key="8">
    <source>
        <dbReference type="ARBA" id="ARBA00022840"/>
    </source>
</evidence>
<dbReference type="InterPro" id="IPR008266">
    <property type="entry name" value="Tyr_kinase_AS"/>
</dbReference>
<dbReference type="InterPro" id="IPR013162">
    <property type="entry name" value="CD80_C2-set"/>
</dbReference>
<dbReference type="Pfam" id="PF00629">
    <property type="entry name" value="MAM"/>
    <property type="match status" value="1"/>
</dbReference>
<dbReference type="InterPro" id="IPR001245">
    <property type="entry name" value="Ser-Thr/Tyr_kinase_cat_dom"/>
</dbReference>
<dbReference type="GO" id="GO:0005886">
    <property type="term" value="C:plasma membrane"/>
    <property type="evidence" value="ECO:0007669"/>
    <property type="project" value="TreeGrafter"/>
</dbReference>
<dbReference type="EC" id="2.7.10.1" evidence="2"/>
<dbReference type="CDD" id="cd06263">
    <property type="entry name" value="MAM"/>
    <property type="match status" value="1"/>
</dbReference>
<dbReference type="GeneID" id="119733025"/>
<dbReference type="GO" id="GO:0007169">
    <property type="term" value="P:cell surface receptor protein tyrosine kinase signaling pathway"/>
    <property type="evidence" value="ECO:0007669"/>
    <property type="project" value="TreeGrafter"/>
</dbReference>
<dbReference type="InterPro" id="IPR000998">
    <property type="entry name" value="MAM_dom"/>
</dbReference>
<keyword evidence="13" id="KW-0675">Receptor</keyword>
<accession>A0A914AGL9</accession>
<dbReference type="RefSeq" id="XP_038062534.1">
    <property type="nucleotide sequence ID" value="XM_038206606.1"/>
</dbReference>
<dbReference type="EnsemblMetazoa" id="XM_038206606.1">
    <property type="protein sequence ID" value="XP_038062534.1"/>
    <property type="gene ID" value="LOC119733025"/>
</dbReference>
<keyword evidence="3" id="KW-0808">Transferase</keyword>
<evidence type="ECO:0000256" key="11">
    <source>
        <dbReference type="ARBA" id="ARBA00023137"/>
    </source>
</evidence>
<evidence type="ECO:0000256" key="12">
    <source>
        <dbReference type="ARBA" id="ARBA00023157"/>
    </source>
</evidence>
<dbReference type="PROSITE" id="PS50011">
    <property type="entry name" value="PROTEIN_KINASE_DOM"/>
    <property type="match status" value="1"/>
</dbReference>
<feature type="domain" description="Ig-like" evidence="19">
    <location>
        <begin position="78"/>
        <end position="181"/>
    </location>
</feature>
<keyword evidence="8" id="KW-0067">ATP-binding</keyword>
<keyword evidence="6" id="KW-0547">Nucleotide-binding</keyword>
<dbReference type="InterPro" id="IPR013320">
    <property type="entry name" value="ConA-like_dom_sf"/>
</dbReference>
<keyword evidence="5" id="KW-0732">Signal</keyword>
<keyword evidence="9 16" id="KW-1133">Transmembrane helix</keyword>
<evidence type="ECO:0000259" key="17">
    <source>
        <dbReference type="PROSITE" id="PS50011"/>
    </source>
</evidence>
<evidence type="ECO:0000256" key="9">
    <source>
        <dbReference type="ARBA" id="ARBA00022989"/>
    </source>
</evidence>
<evidence type="ECO:0000313" key="20">
    <source>
        <dbReference type="EnsemblMetazoa" id="XP_038062534.1"/>
    </source>
</evidence>
<dbReference type="Proteomes" id="UP000887568">
    <property type="component" value="Unplaced"/>
</dbReference>
<dbReference type="OrthoDB" id="1668230at2759"/>
<dbReference type="PROSITE" id="PS50835">
    <property type="entry name" value="IG_LIKE"/>
    <property type="match status" value="4"/>
</dbReference>
<dbReference type="GO" id="GO:0043235">
    <property type="term" value="C:receptor complex"/>
    <property type="evidence" value="ECO:0007669"/>
    <property type="project" value="TreeGrafter"/>
</dbReference>
<feature type="domain" description="Ig-like" evidence="19">
    <location>
        <begin position="417"/>
        <end position="518"/>
    </location>
</feature>
<evidence type="ECO:0000313" key="21">
    <source>
        <dbReference type="Proteomes" id="UP000887568"/>
    </source>
</evidence>
<evidence type="ECO:0000256" key="16">
    <source>
        <dbReference type="SAM" id="Phobius"/>
    </source>
</evidence>
<keyword evidence="21" id="KW-1185">Reference proteome</keyword>
<dbReference type="InterPro" id="IPR050122">
    <property type="entry name" value="RTK"/>
</dbReference>
<evidence type="ECO:0000259" key="18">
    <source>
        <dbReference type="PROSITE" id="PS50060"/>
    </source>
</evidence>
<dbReference type="Pfam" id="PF07714">
    <property type="entry name" value="PK_Tyr_Ser-Thr"/>
    <property type="match status" value="1"/>
</dbReference>
<evidence type="ECO:0000256" key="1">
    <source>
        <dbReference type="ARBA" id="ARBA00004479"/>
    </source>
</evidence>
<comment type="catalytic activity">
    <reaction evidence="15">
        <text>L-tyrosyl-[protein] + ATP = O-phospho-L-tyrosyl-[protein] + ADP + H(+)</text>
        <dbReference type="Rhea" id="RHEA:10596"/>
        <dbReference type="Rhea" id="RHEA-COMP:10136"/>
        <dbReference type="Rhea" id="RHEA-COMP:20101"/>
        <dbReference type="ChEBI" id="CHEBI:15378"/>
        <dbReference type="ChEBI" id="CHEBI:30616"/>
        <dbReference type="ChEBI" id="CHEBI:46858"/>
        <dbReference type="ChEBI" id="CHEBI:61978"/>
        <dbReference type="ChEBI" id="CHEBI:456216"/>
        <dbReference type="EC" id="2.7.10.1"/>
    </reaction>
</comment>
<comment type="subcellular location">
    <subcellularLocation>
        <location evidence="1">Membrane</location>
        <topology evidence="1">Single-pass type I membrane protein</topology>
    </subcellularLocation>
</comment>
<dbReference type="InterPro" id="IPR011009">
    <property type="entry name" value="Kinase-like_dom_sf"/>
</dbReference>
<evidence type="ECO:0000256" key="13">
    <source>
        <dbReference type="ARBA" id="ARBA00023170"/>
    </source>
</evidence>
<dbReference type="PRINTS" id="PR00109">
    <property type="entry name" value="TYRKINASE"/>
</dbReference>